<sequence length="258" mass="29121">MLMATTNYDHNSDDGGSNHDGSCGGDHDNYGRNDHNDGGVKKGQSLLGLWLFASDTYLAITSMDYYFGNPNPKPYDNRHSAVVNTESPSSEFMLSDYLVLEDAVDNQESWSQSTETESSEKGNSSDVSHGFGDATFSNTNMHIKCENNGIKRKKEEVSQMITFRTRSQLEVMDDGYKWRKYGKKTVKNNPNPRNYYKCSGEGCNVKKRVERDRDDSNYVLTTYDGVHNHESPSTAYYSQIPLVHSNHDWPQLHPSANS</sequence>
<dbReference type="EMBL" id="QZWG01000004">
    <property type="protein sequence ID" value="RZC17728.1"/>
    <property type="molecule type" value="Genomic_DNA"/>
</dbReference>
<dbReference type="Gene3D" id="2.20.25.80">
    <property type="entry name" value="WRKY domain"/>
    <property type="match status" value="1"/>
</dbReference>
<keyword evidence="3" id="KW-0238">DNA-binding</keyword>
<feature type="compositionally biased region" description="Basic and acidic residues" evidence="6">
    <location>
        <begin position="25"/>
        <end position="36"/>
    </location>
</feature>
<protein>
    <submittedName>
        <fullName evidence="8">Putative WRKY transcription factor 51</fullName>
    </submittedName>
</protein>
<dbReference type="PANTHER" id="PTHR31221:SF377">
    <property type="entry name" value="WRKY TRANSCRIPTION FACTOR 51-RELATED"/>
    <property type="match status" value="1"/>
</dbReference>
<dbReference type="AlphaFoldDB" id="A0A445L3E7"/>
<dbReference type="SUPFAM" id="SSF118290">
    <property type="entry name" value="WRKY DNA-binding domain"/>
    <property type="match status" value="1"/>
</dbReference>
<comment type="caution">
    <text evidence="8">The sequence shown here is derived from an EMBL/GenBank/DDBJ whole genome shotgun (WGS) entry which is preliminary data.</text>
</comment>
<evidence type="ECO:0000256" key="6">
    <source>
        <dbReference type="SAM" id="MobiDB-lite"/>
    </source>
</evidence>
<dbReference type="Proteomes" id="UP000289340">
    <property type="component" value="Chromosome 4"/>
</dbReference>
<dbReference type="PROSITE" id="PS50811">
    <property type="entry name" value="WRKY"/>
    <property type="match status" value="1"/>
</dbReference>
<gene>
    <name evidence="8" type="ORF">D0Y65_010459</name>
</gene>
<keyword evidence="5" id="KW-0539">Nucleus</keyword>
<feature type="region of interest" description="Disordered" evidence="6">
    <location>
        <begin position="105"/>
        <end position="132"/>
    </location>
</feature>
<dbReference type="PANTHER" id="PTHR31221">
    <property type="entry name" value="WRKY TRANSCRIPTION FACTOR PROTEIN 1-RELATED"/>
    <property type="match status" value="1"/>
</dbReference>
<dbReference type="GO" id="GO:0005634">
    <property type="term" value="C:nucleus"/>
    <property type="evidence" value="ECO:0007669"/>
    <property type="project" value="UniProtKB-SubCell"/>
</dbReference>
<feature type="region of interest" description="Disordered" evidence="6">
    <location>
        <begin position="1"/>
        <end position="36"/>
    </location>
</feature>
<proteinExistence type="predicted"/>
<evidence type="ECO:0000256" key="5">
    <source>
        <dbReference type="ARBA" id="ARBA00023242"/>
    </source>
</evidence>
<evidence type="ECO:0000259" key="7">
    <source>
        <dbReference type="PROSITE" id="PS50811"/>
    </source>
</evidence>
<name>A0A445L3E7_GLYSO</name>
<dbReference type="GO" id="GO:0043565">
    <property type="term" value="F:sequence-specific DNA binding"/>
    <property type="evidence" value="ECO:0007669"/>
    <property type="project" value="InterPro"/>
</dbReference>
<evidence type="ECO:0000256" key="3">
    <source>
        <dbReference type="ARBA" id="ARBA00023125"/>
    </source>
</evidence>
<feature type="domain" description="WRKY" evidence="7">
    <location>
        <begin position="167"/>
        <end position="232"/>
    </location>
</feature>
<accession>A0A445L3E7</accession>
<evidence type="ECO:0000256" key="4">
    <source>
        <dbReference type="ARBA" id="ARBA00023163"/>
    </source>
</evidence>
<reference evidence="8 9" key="1">
    <citation type="submission" date="2018-09" db="EMBL/GenBank/DDBJ databases">
        <title>A high-quality reference genome of wild soybean provides a powerful tool to mine soybean genomes.</title>
        <authorList>
            <person name="Xie M."/>
            <person name="Chung C.Y.L."/>
            <person name="Li M.-W."/>
            <person name="Wong F.-L."/>
            <person name="Chan T.-F."/>
            <person name="Lam H.-M."/>
        </authorList>
    </citation>
    <scope>NUCLEOTIDE SEQUENCE [LARGE SCALE GENOMIC DNA]</scope>
    <source>
        <strain evidence="9">cv. W05</strain>
        <tissue evidence="8">Hypocotyl of etiolated seedlings</tissue>
    </source>
</reference>
<evidence type="ECO:0000256" key="2">
    <source>
        <dbReference type="ARBA" id="ARBA00023015"/>
    </source>
</evidence>
<dbReference type="GO" id="GO:0003700">
    <property type="term" value="F:DNA-binding transcription factor activity"/>
    <property type="evidence" value="ECO:0007669"/>
    <property type="project" value="InterPro"/>
</dbReference>
<dbReference type="FunFam" id="2.20.25.80:FF:000003">
    <property type="entry name" value="WRKY transcription factor 57"/>
    <property type="match status" value="1"/>
</dbReference>
<dbReference type="InterPro" id="IPR036576">
    <property type="entry name" value="WRKY_dom_sf"/>
</dbReference>
<dbReference type="InterPro" id="IPR003657">
    <property type="entry name" value="WRKY_dom"/>
</dbReference>
<dbReference type="Pfam" id="PF03106">
    <property type="entry name" value="WRKY"/>
    <property type="match status" value="1"/>
</dbReference>
<keyword evidence="2" id="KW-0805">Transcription regulation</keyword>
<organism evidence="8 9">
    <name type="scientific">Glycine soja</name>
    <name type="common">Wild soybean</name>
    <dbReference type="NCBI Taxonomy" id="3848"/>
    <lineage>
        <taxon>Eukaryota</taxon>
        <taxon>Viridiplantae</taxon>
        <taxon>Streptophyta</taxon>
        <taxon>Embryophyta</taxon>
        <taxon>Tracheophyta</taxon>
        <taxon>Spermatophyta</taxon>
        <taxon>Magnoliopsida</taxon>
        <taxon>eudicotyledons</taxon>
        <taxon>Gunneridae</taxon>
        <taxon>Pentapetalae</taxon>
        <taxon>rosids</taxon>
        <taxon>fabids</taxon>
        <taxon>Fabales</taxon>
        <taxon>Fabaceae</taxon>
        <taxon>Papilionoideae</taxon>
        <taxon>50 kb inversion clade</taxon>
        <taxon>NPAAA clade</taxon>
        <taxon>indigoferoid/millettioid clade</taxon>
        <taxon>Phaseoleae</taxon>
        <taxon>Glycine</taxon>
        <taxon>Glycine subgen. Soja</taxon>
    </lineage>
</organism>
<feature type="compositionally biased region" description="Low complexity" evidence="6">
    <location>
        <begin position="107"/>
        <end position="116"/>
    </location>
</feature>
<dbReference type="SMART" id="SM00774">
    <property type="entry name" value="WRKY"/>
    <property type="match status" value="1"/>
</dbReference>
<keyword evidence="4" id="KW-0804">Transcription</keyword>
<evidence type="ECO:0000256" key="1">
    <source>
        <dbReference type="ARBA" id="ARBA00004123"/>
    </source>
</evidence>
<keyword evidence="9" id="KW-1185">Reference proteome</keyword>
<evidence type="ECO:0000313" key="9">
    <source>
        <dbReference type="Proteomes" id="UP000289340"/>
    </source>
</evidence>
<dbReference type="InterPro" id="IPR044810">
    <property type="entry name" value="WRKY_plant"/>
</dbReference>
<comment type="subcellular location">
    <subcellularLocation>
        <location evidence="1">Nucleus</location>
    </subcellularLocation>
</comment>
<evidence type="ECO:0000313" key="8">
    <source>
        <dbReference type="EMBL" id="RZC17728.1"/>
    </source>
</evidence>